<evidence type="ECO:0000256" key="1">
    <source>
        <dbReference type="ARBA" id="ARBA00010107"/>
    </source>
</evidence>
<dbReference type="Pfam" id="PF01853">
    <property type="entry name" value="MOZ_SAS"/>
    <property type="match status" value="1"/>
</dbReference>
<evidence type="ECO:0000259" key="6">
    <source>
        <dbReference type="PROSITE" id="PS51726"/>
    </source>
</evidence>
<reference evidence="8" key="1">
    <citation type="journal article" date="2010" name="PLoS Negl. Trop. Dis.">
        <title>The genome sequence of Trypanosoma brucei gambiense, causative agent of chronic human african trypanosomiasis.</title>
        <authorList>
            <person name="Jackson A.P."/>
            <person name="Sanders M."/>
            <person name="Berry A."/>
            <person name="McQuillan J."/>
            <person name="Aslett M.A."/>
            <person name="Quail M.A."/>
            <person name="Chukualim B."/>
            <person name="Capewell P."/>
            <person name="MacLeod A."/>
            <person name="Melville S.E."/>
            <person name="Gibson W."/>
            <person name="Barry J.D."/>
            <person name="Berriman M."/>
            <person name="Hertz-Fowler C."/>
        </authorList>
    </citation>
    <scope>NUCLEOTIDE SEQUENCE [LARGE SCALE GENOMIC DNA]</scope>
    <source>
        <strain evidence="8">MHOM/CI/86/DAL972</strain>
    </source>
</reference>
<dbReference type="VEuPathDB" id="TriTrypDB:Tbg972.10.10120"/>
<evidence type="ECO:0000256" key="2">
    <source>
        <dbReference type="ARBA" id="ARBA00013184"/>
    </source>
</evidence>
<dbReference type="Proteomes" id="UP000002316">
    <property type="component" value="Chromosome 10"/>
</dbReference>
<organism evidence="7 8">
    <name type="scientific">Trypanosoma brucei gambiense (strain MHOM/CI/86/DAL972)</name>
    <dbReference type="NCBI Taxonomy" id="679716"/>
    <lineage>
        <taxon>Eukaryota</taxon>
        <taxon>Discoba</taxon>
        <taxon>Euglenozoa</taxon>
        <taxon>Kinetoplastea</taxon>
        <taxon>Metakinetoplastina</taxon>
        <taxon>Trypanosomatida</taxon>
        <taxon>Trypanosomatidae</taxon>
        <taxon>Trypanosoma</taxon>
    </lineage>
</organism>
<dbReference type="GO" id="GO:0005634">
    <property type="term" value="C:nucleus"/>
    <property type="evidence" value="ECO:0007669"/>
    <property type="project" value="TreeGrafter"/>
</dbReference>
<comment type="similarity">
    <text evidence="1">Belongs to the MYST (SAS/MOZ) family.</text>
</comment>
<dbReference type="RefSeq" id="XP_011778184.1">
    <property type="nucleotide sequence ID" value="XM_011779882.1"/>
</dbReference>
<keyword evidence="4" id="KW-0007">Acetylation</keyword>
<dbReference type="SUPFAM" id="SSF55729">
    <property type="entry name" value="Acyl-CoA N-acyltransferases (Nat)"/>
    <property type="match status" value="1"/>
</dbReference>
<dbReference type="InterPro" id="IPR036388">
    <property type="entry name" value="WH-like_DNA-bd_sf"/>
</dbReference>
<dbReference type="InterPro" id="IPR016181">
    <property type="entry name" value="Acyl_CoA_acyltransferase"/>
</dbReference>
<dbReference type="GO" id="GO:0000785">
    <property type="term" value="C:chromatin"/>
    <property type="evidence" value="ECO:0007669"/>
    <property type="project" value="TreeGrafter"/>
</dbReference>
<dbReference type="GO" id="GO:0003682">
    <property type="term" value="F:chromatin binding"/>
    <property type="evidence" value="ECO:0007669"/>
    <property type="project" value="TreeGrafter"/>
</dbReference>
<dbReference type="OrthoDB" id="787137at2759"/>
<dbReference type="CDD" id="cd04301">
    <property type="entry name" value="NAT_SF"/>
    <property type="match status" value="1"/>
</dbReference>
<name>D0A3S6_TRYB9</name>
<evidence type="ECO:0000313" key="8">
    <source>
        <dbReference type="Proteomes" id="UP000002316"/>
    </source>
</evidence>
<evidence type="ECO:0000256" key="5">
    <source>
        <dbReference type="PIRSR" id="PIRSR602717-51"/>
    </source>
</evidence>
<keyword evidence="3 7" id="KW-0808">Transferase</keyword>
<dbReference type="PANTHER" id="PTHR10615:SF208">
    <property type="entry name" value="HISTONE ACETYLTRANSFERASE"/>
    <property type="match status" value="1"/>
</dbReference>
<dbReference type="EMBL" id="FN554973">
    <property type="protein sequence ID" value="CBH15920.1"/>
    <property type="molecule type" value="Genomic_DNA"/>
</dbReference>
<feature type="domain" description="MYST-type HAT" evidence="6">
    <location>
        <begin position="1"/>
        <end position="281"/>
    </location>
</feature>
<dbReference type="GO" id="GO:0004402">
    <property type="term" value="F:histone acetyltransferase activity"/>
    <property type="evidence" value="ECO:0007669"/>
    <property type="project" value="InterPro"/>
</dbReference>
<dbReference type="GO" id="GO:0003712">
    <property type="term" value="F:transcription coregulator activity"/>
    <property type="evidence" value="ECO:0007669"/>
    <property type="project" value="TreeGrafter"/>
</dbReference>
<dbReference type="InterPro" id="IPR050603">
    <property type="entry name" value="MYST_HAT"/>
</dbReference>
<dbReference type="InterPro" id="IPR002717">
    <property type="entry name" value="HAT_MYST-type"/>
</dbReference>
<evidence type="ECO:0000256" key="3">
    <source>
        <dbReference type="ARBA" id="ARBA00022679"/>
    </source>
</evidence>
<feature type="active site" description="Proton donor/acceptor" evidence="5">
    <location>
        <position position="187"/>
    </location>
</feature>
<protein>
    <recommendedName>
        <fullName evidence="2">histone acetyltransferase</fullName>
        <ecNumber evidence="2">2.3.1.48</ecNumber>
    </recommendedName>
</protein>
<dbReference type="Gene3D" id="3.40.630.30">
    <property type="match status" value="1"/>
</dbReference>
<evidence type="ECO:0000256" key="4">
    <source>
        <dbReference type="ARBA" id="ARBA00022990"/>
    </source>
</evidence>
<evidence type="ECO:0000313" key="7">
    <source>
        <dbReference type="EMBL" id="CBH15920.1"/>
    </source>
</evidence>
<dbReference type="PROSITE" id="PS51726">
    <property type="entry name" value="MYST_HAT"/>
    <property type="match status" value="1"/>
</dbReference>
<dbReference type="GO" id="GO:0006357">
    <property type="term" value="P:regulation of transcription by RNA polymerase II"/>
    <property type="evidence" value="ECO:0007669"/>
    <property type="project" value="TreeGrafter"/>
</dbReference>
<dbReference type="PANTHER" id="PTHR10615">
    <property type="entry name" value="HISTONE ACETYLTRANSFERASE"/>
    <property type="match status" value="1"/>
</dbReference>
<proteinExistence type="inferred from homology"/>
<dbReference type="FunFam" id="1.10.10.10:FF:001521">
    <property type="entry name" value="Histone acetyltransferase"/>
    <property type="match status" value="1"/>
</dbReference>
<dbReference type="KEGG" id="tbg:TbgDal_X10120"/>
<dbReference type="EC" id="2.3.1.48" evidence="2"/>
<sequence length="283" mass="32553">MKRQRSGDTVIKTLFREYQAHSVTGFVQQAIKDAEKIFLCEACLSQFSSLPDLIKHAEICTYRYWIPGDEIYRCDERKCVIMEIDGRKAVCSSFTRRIAYLSKFFLDEKTTLDDLHFFAFIVIFELDDYGYHFAGYFSKEWRKTLSCTNTLSCLMVLPPYRSKGYGSLLVELSYEMAKIEGIAGTPERPLSTGGKRIFSRIWREELLRAMFAIHKEQLPLTLRTISSKSAINIEDTALALHHLRVVFSAPDGTTFITVPQSAINESEKTKRLNNKLLLWVPLS</sequence>
<dbReference type="FunFam" id="3.40.630.30:FF:000159">
    <property type="entry name" value="Histone acetyltransferase"/>
    <property type="match status" value="1"/>
</dbReference>
<dbReference type="Gene3D" id="1.10.10.10">
    <property type="entry name" value="Winged helix-like DNA-binding domain superfamily/Winged helix DNA-binding domain"/>
    <property type="match status" value="1"/>
</dbReference>
<dbReference type="GeneID" id="23864180"/>
<dbReference type="AlphaFoldDB" id="D0A3S6"/>
<accession>D0A3S6</accession>
<gene>
    <name evidence="7" type="ORF">TbgDal_X10120</name>
</gene>